<keyword evidence="3" id="KW-1185">Reference proteome</keyword>
<name>A0A9N9BY67_9GLOM</name>
<sequence>MTIENKDSKAIQIDTPLKSPVFPMNLSDPPEKKLKPIQDAISNAFQLFKESKIFSSDKYIQRKSNKIANEDSVFYITTLQSIDYSKKMIFHSENVIEYTQNRKIPTTDDKHYLQKMSIPKNLIKDSLDLKESIKGLKNDYEGILKSLGSIQDDLREYKCDVSERIRAIPYYESQIQVHKNKSQIHSYRSNNFFLFGGGIIFGALLIVICALGDIYSSIILPINLTMMIFGFLSVGIGLIFKMTSRLHLNEVVNIDEELQFTKNLSVTTNDNEIRELELHLIDLIWQLKMILAYWKKYQLNLENLIVELGHGNINIDQVDDFWFTIKQQ</sequence>
<reference evidence="2" key="1">
    <citation type="submission" date="2021-06" db="EMBL/GenBank/DDBJ databases">
        <authorList>
            <person name="Kallberg Y."/>
            <person name="Tangrot J."/>
            <person name="Rosling A."/>
        </authorList>
    </citation>
    <scope>NUCLEOTIDE SEQUENCE</scope>
    <source>
        <strain evidence="2">AZ414A</strain>
    </source>
</reference>
<keyword evidence="1" id="KW-0472">Membrane</keyword>
<accession>A0A9N9BY67</accession>
<evidence type="ECO:0000313" key="2">
    <source>
        <dbReference type="EMBL" id="CAG8582441.1"/>
    </source>
</evidence>
<evidence type="ECO:0000256" key="1">
    <source>
        <dbReference type="SAM" id="Phobius"/>
    </source>
</evidence>
<gene>
    <name evidence="2" type="ORF">DEBURN_LOCUS8640</name>
</gene>
<feature type="transmembrane region" description="Helical" evidence="1">
    <location>
        <begin position="218"/>
        <end position="240"/>
    </location>
</feature>
<dbReference type="EMBL" id="CAJVPK010001336">
    <property type="protein sequence ID" value="CAG8582441.1"/>
    <property type="molecule type" value="Genomic_DNA"/>
</dbReference>
<keyword evidence="1" id="KW-0812">Transmembrane</keyword>
<protein>
    <submittedName>
        <fullName evidence="2">4831_t:CDS:1</fullName>
    </submittedName>
</protein>
<feature type="non-terminal residue" evidence="2">
    <location>
        <position position="328"/>
    </location>
</feature>
<keyword evidence="1" id="KW-1133">Transmembrane helix</keyword>
<comment type="caution">
    <text evidence="2">The sequence shown here is derived from an EMBL/GenBank/DDBJ whole genome shotgun (WGS) entry which is preliminary data.</text>
</comment>
<organism evidence="2 3">
    <name type="scientific">Diversispora eburnea</name>
    <dbReference type="NCBI Taxonomy" id="1213867"/>
    <lineage>
        <taxon>Eukaryota</taxon>
        <taxon>Fungi</taxon>
        <taxon>Fungi incertae sedis</taxon>
        <taxon>Mucoromycota</taxon>
        <taxon>Glomeromycotina</taxon>
        <taxon>Glomeromycetes</taxon>
        <taxon>Diversisporales</taxon>
        <taxon>Diversisporaceae</taxon>
        <taxon>Diversispora</taxon>
    </lineage>
</organism>
<proteinExistence type="predicted"/>
<feature type="transmembrane region" description="Helical" evidence="1">
    <location>
        <begin position="192"/>
        <end position="212"/>
    </location>
</feature>
<dbReference type="Proteomes" id="UP000789706">
    <property type="component" value="Unassembled WGS sequence"/>
</dbReference>
<dbReference type="AlphaFoldDB" id="A0A9N9BY67"/>
<dbReference type="OrthoDB" id="2394455at2759"/>
<evidence type="ECO:0000313" key="3">
    <source>
        <dbReference type="Proteomes" id="UP000789706"/>
    </source>
</evidence>